<feature type="coiled-coil region" evidence="1">
    <location>
        <begin position="123"/>
        <end position="224"/>
    </location>
</feature>
<proteinExistence type="predicted"/>
<dbReference type="InParanoid" id="A0A4S2MR20"/>
<feature type="region of interest" description="Disordered" evidence="2">
    <location>
        <begin position="234"/>
        <end position="253"/>
    </location>
</feature>
<dbReference type="OrthoDB" id="5367584at2759"/>
<sequence length="368" mass="41372">SPSPLTSPRTPTQTSNAPMLMDFTVQFDRITRPSKTPLSKLGPTRSISESPNKKPLPPSTPTESRFFNLLDFSPAPIVSPSSIPSITPREVEEIKASFESQLAQLRAQIAGRDTEALGLREALASTELRCQKLAQEIAEASARHEHDREEWMRIKSEMGELFAAEKAEKESIQDLLADKERVVEHLQDEVDKGAEEIRSLKKRVRDAEDDGDRCREEIKRLQLDLKSVKAAAAENPTPVAIPTTPSTDPNPDFTKAEVERVARELHTLYKKKHEDKVAALKKSYEARWEKKVAALEAMVANLTKENTDLKTQLDDKKAEDLTADMSFAREPIPGALEKQIKHLETQLDEEREERIQVIALVDELLSLQ</sequence>
<feature type="coiled-coil region" evidence="1">
    <location>
        <begin position="285"/>
        <end position="360"/>
    </location>
</feature>
<dbReference type="Gene3D" id="1.20.5.490">
    <property type="entry name" value="Single helix bin"/>
    <property type="match status" value="1"/>
</dbReference>
<feature type="non-terminal residue" evidence="3">
    <location>
        <position position="1"/>
    </location>
</feature>
<keyword evidence="4" id="KW-1185">Reference proteome</keyword>
<keyword evidence="1" id="KW-0175">Coiled coil</keyword>
<dbReference type="STRING" id="341454.A0A4S2MR20"/>
<dbReference type="Gene3D" id="1.10.287.1490">
    <property type="match status" value="1"/>
</dbReference>
<dbReference type="Pfam" id="PF12709">
    <property type="entry name" value="Fungal_TACC"/>
    <property type="match status" value="1"/>
</dbReference>
<dbReference type="Proteomes" id="UP000298138">
    <property type="component" value="Unassembled WGS sequence"/>
</dbReference>
<feature type="region of interest" description="Disordered" evidence="2">
    <location>
        <begin position="28"/>
        <end position="64"/>
    </location>
</feature>
<feature type="non-terminal residue" evidence="3">
    <location>
        <position position="368"/>
    </location>
</feature>
<reference evidence="3 4" key="1">
    <citation type="submission" date="2019-04" db="EMBL/GenBank/DDBJ databases">
        <title>Comparative genomics and transcriptomics to analyze fruiting body development in filamentous ascomycetes.</title>
        <authorList>
            <consortium name="DOE Joint Genome Institute"/>
            <person name="Lutkenhaus R."/>
            <person name="Traeger S."/>
            <person name="Breuer J."/>
            <person name="Kuo A."/>
            <person name="Lipzen A."/>
            <person name="Pangilinan J."/>
            <person name="Dilworth D."/>
            <person name="Sandor L."/>
            <person name="Poggeler S."/>
            <person name="Barry K."/>
            <person name="Grigoriev I.V."/>
            <person name="Nowrousian M."/>
        </authorList>
    </citation>
    <scope>NUCLEOTIDE SEQUENCE [LARGE SCALE GENOMIC DNA]</scope>
    <source>
        <strain evidence="3 4">CBS 389.68</strain>
    </source>
</reference>
<evidence type="ECO:0000256" key="2">
    <source>
        <dbReference type="SAM" id="MobiDB-lite"/>
    </source>
</evidence>
<feature type="compositionally biased region" description="Low complexity" evidence="2">
    <location>
        <begin position="1"/>
        <end position="15"/>
    </location>
</feature>
<protein>
    <submittedName>
        <fullName evidence="3">Uncharacterized protein</fullName>
    </submittedName>
</protein>
<accession>A0A4S2MR20</accession>
<dbReference type="EMBL" id="ML220146">
    <property type="protein sequence ID" value="TGZ78009.1"/>
    <property type="molecule type" value="Genomic_DNA"/>
</dbReference>
<feature type="region of interest" description="Disordered" evidence="2">
    <location>
        <begin position="1"/>
        <end position="20"/>
    </location>
</feature>
<dbReference type="AlphaFoldDB" id="A0A4S2MR20"/>
<gene>
    <name evidence="3" type="ORF">EX30DRAFT_295120</name>
</gene>
<evidence type="ECO:0000256" key="1">
    <source>
        <dbReference type="SAM" id="Coils"/>
    </source>
</evidence>
<evidence type="ECO:0000313" key="3">
    <source>
        <dbReference type="EMBL" id="TGZ78009.1"/>
    </source>
</evidence>
<name>A0A4S2MR20_9PEZI</name>
<organism evidence="3 4">
    <name type="scientific">Ascodesmis nigricans</name>
    <dbReference type="NCBI Taxonomy" id="341454"/>
    <lineage>
        <taxon>Eukaryota</taxon>
        <taxon>Fungi</taxon>
        <taxon>Dikarya</taxon>
        <taxon>Ascomycota</taxon>
        <taxon>Pezizomycotina</taxon>
        <taxon>Pezizomycetes</taxon>
        <taxon>Pezizales</taxon>
        <taxon>Ascodesmidaceae</taxon>
        <taxon>Ascodesmis</taxon>
    </lineage>
</organism>
<evidence type="ECO:0000313" key="4">
    <source>
        <dbReference type="Proteomes" id="UP000298138"/>
    </source>
</evidence>
<dbReference type="InterPro" id="IPR024312">
    <property type="entry name" value="TACC_fungi"/>
</dbReference>